<accession>A0A2A9P9N4</accession>
<dbReference type="Pfam" id="PF14479">
    <property type="entry name" value="HeLo"/>
    <property type="match status" value="1"/>
</dbReference>
<dbReference type="Gene3D" id="1.20.120.1020">
    <property type="entry name" value="Prion-inhibition and propagation, HeLo domain"/>
    <property type="match status" value="1"/>
</dbReference>
<evidence type="ECO:0000313" key="2">
    <source>
        <dbReference type="EMBL" id="PFH57721.1"/>
    </source>
</evidence>
<proteinExistence type="predicted"/>
<protein>
    <recommendedName>
        <fullName evidence="1">Protein kinase domain-containing protein</fullName>
    </recommendedName>
</protein>
<dbReference type="STRING" id="268505.A0A2A9P9N4"/>
<sequence length="610" mass="68385">MEAGLYVQLAYRSACLCVNAFRNSLNYPQDAERLVLKLEMERFRLHIWGENSGLTPPGGGPPSLSSRLLSISDVLARYLEGIGCLLKDADVLRDRYGLAETRAQPTGSTRVKDLLEKMQKSIPSGEVRVEEAIGNLDVEQNKKKKKKKKKSASSASSLFRWAVRDLDKFDGLVDDLASRITQISQLLTESQQLKAQEDNERVSIVLVDSVADKPTLDFLLAAVKTEPKTSSTRFRIESKAISTELPWSWPHVRYPSSSSLQPRLSDFLLPDAYSSRKRFLTRRKRGSESGVVYLFECKQFEANISHDDKERLVGRLQLLVMLLSKPKTAAFHTPVAEGCINDASSFCWWMVFRLSVPPLPVSTGPQLTSLEPLSLLSLLQPKAKFRPCLEERYKLASRLCTTLFELYSSSWLHKGIRSENVLFVSYQPMSAGILESMVLCGFDYSRQESERVTIDKSKTSSDVSAAMYRHPRYQGEAAEGYKIQYDIYSLGLVLVEMALWMPLSSFLEGKPIAGHQKSGAGSDAAKLCPDMAIFHEPHAALLKKRVMSRVESEFRFRVGTSYYEATKFCLDFADQKLAADEDSLAAHPSLEFYNAVVVPLSRLARAHSSA</sequence>
<comment type="caution">
    <text evidence="2">The sequence shown here is derived from an EMBL/GenBank/DDBJ whole genome shotgun (WGS) entry which is preliminary data.</text>
</comment>
<dbReference type="InterPro" id="IPR000719">
    <property type="entry name" value="Prot_kinase_dom"/>
</dbReference>
<organism evidence="2 3">
    <name type="scientific">Ophiocordyceps unilateralis</name>
    <name type="common">Zombie-ant fungus</name>
    <name type="synonym">Torrubia unilateralis</name>
    <dbReference type="NCBI Taxonomy" id="268505"/>
    <lineage>
        <taxon>Eukaryota</taxon>
        <taxon>Fungi</taxon>
        <taxon>Dikarya</taxon>
        <taxon>Ascomycota</taxon>
        <taxon>Pezizomycotina</taxon>
        <taxon>Sordariomycetes</taxon>
        <taxon>Hypocreomycetidae</taxon>
        <taxon>Hypocreales</taxon>
        <taxon>Ophiocordycipitaceae</taxon>
        <taxon>Ophiocordyceps</taxon>
    </lineage>
</organism>
<dbReference type="OrthoDB" id="1911848at2759"/>
<dbReference type="GO" id="GO:0005524">
    <property type="term" value="F:ATP binding"/>
    <property type="evidence" value="ECO:0007669"/>
    <property type="project" value="InterPro"/>
</dbReference>
<gene>
    <name evidence="2" type="ORF">XA68_14649</name>
</gene>
<feature type="domain" description="Protein kinase" evidence="1">
    <location>
        <begin position="277"/>
        <end position="590"/>
    </location>
</feature>
<keyword evidence="3" id="KW-1185">Reference proteome</keyword>
<dbReference type="Proteomes" id="UP000037136">
    <property type="component" value="Unassembled WGS sequence"/>
</dbReference>
<reference evidence="2 3" key="1">
    <citation type="journal article" date="2015" name="BMC Genomics">
        <title>Gene expression during zombie ant biting behavior reflects the complexity underlying fungal parasitic behavioral manipulation.</title>
        <authorList>
            <person name="de Bekker C."/>
            <person name="Ohm R.A."/>
            <person name="Loreto R.G."/>
            <person name="Sebastian A."/>
            <person name="Albert I."/>
            <person name="Merrow M."/>
            <person name="Brachmann A."/>
            <person name="Hughes D.P."/>
        </authorList>
    </citation>
    <scope>NUCLEOTIDE SEQUENCE [LARGE SCALE GENOMIC DNA]</scope>
    <source>
        <strain evidence="2 3">SC16a</strain>
    </source>
</reference>
<name>A0A2A9P9N4_OPHUN</name>
<evidence type="ECO:0000313" key="3">
    <source>
        <dbReference type="Proteomes" id="UP000037136"/>
    </source>
</evidence>
<reference evidence="2 3" key="2">
    <citation type="journal article" date="2017" name="Sci. Rep.">
        <title>Ant-infecting Ophiocordyceps genomes reveal a high diversity of potential behavioral manipulation genes and a possible major role for enterotoxins.</title>
        <authorList>
            <person name="de Bekker C."/>
            <person name="Ohm R.A."/>
            <person name="Evans H.C."/>
            <person name="Brachmann A."/>
            <person name="Hughes D.P."/>
        </authorList>
    </citation>
    <scope>NUCLEOTIDE SEQUENCE [LARGE SCALE GENOMIC DNA]</scope>
    <source>
        <strain evidence="2 3">SC16a</strain>
    </source>
</reference>
<dbReference type="PANTHER" id="PTHR37542:SF3">
    <property type="entry name" value="PRION-INHIBITION AND PROPAGATION HELO DOMAIN-CONTAINING PROTEIN"/>
    <property type="match status" value="1"/>
</dbReference>
<dbReference type="Gene3D" id="1.10.510.10">
    <property type="entry name" value="Transferase(Phosphotransferase) domain 1"/>
    <property type="match status" value="1"/>
</dbReference>
<evidence type="ECO:0000259" key="1">
    <source>
        <dbReference type="PROSITE" id="PS50011"/>
    </source>
</evidence>
<dbReference type="InterPro" id="IPR029498">
    <property type="entry name" value="HeLo_dom"/>
</dbReference>
<dbReference type="AlphaFoldDB" id="A0A2A9P9N4"/>
<dbReference type="InterPro" id="IPR038305">
    <property type="entry name" value="HeLo_sf"/>
</dbReference>
<dbReference type="InterPro" id="IPR011009">
    <property type="entry name" value="Kinase-like_dom_sf"/>
</dbReference>
<dbReference type="PROSITE" id="PS50011">
    <property type="entry name" value="PROTEIN_KINASE_DOM"/>
    <property type="match status" value="1"/>
</dbReference>
<dbReference type="SUPFAM" id="SSF56112">
    <property type="entry name" value="Protein kinase-like (PK-like)"/>
    <property type="match status" value="1"/>
</dbReference>
<dbReference type="GO" id="GO:0004672">
    <property type="term" value="F:protein kinase activity"/>
    <property type="evidence" value="ECO:0007669"/>
    <property type="project" value="InterPro"/>
</dbReference>
<dbReference type="PANTHER" id="PTHR37542">
    <property type="entry name" value="HELO DOMAIN-CONTAINING PROTEIN-RELATED"/>
    <property type="match status" value="1"/>
</dbReference>
<dbReference type="EMBL" id="LAZP02000372">
    <property type="protein sequence ID" value="PFH57721.1"/>
    <property type="molecule type" value="Genomic_DNA"/>
</dbReference>